<protein>
    <recommendedName>
        <fullName evidence="3">Fungal zn(2)-Cys(6) binuclear cluster domain-containing protein</fullName>
    </recommendedName>
</protein>
<accession>L8WFD0</accession>
<dbReference type="EMBL" id="AFRT01003015">
    <property type="protein sequence ID" value="ELU36876.1"/>
    <property type="molecule type" value="Genomic_DNA"/>
</dbReference>
<keyword evidence="2" id="KW-1185">Reference proteome</keyword>
<dbReference type="HOGENOM" id="CLU_030589_1_0_1"/>
<dbReference type="AlphaFoldDB" id="L8WFD0"/>
<organism evidence="1 2">
    <name type="scientific">Thanatephorus cucumeris (strain AG1-IA)</name>
    <name type="common">Rice sheath blight fungus</name>
    <name type="synonym">Rhizoctonia solani</name>
    <dbReference type="NCBI Taxonomy" id="983506"/>
    <lineage>
        <taxon>Eukaryota</taxon>
        <taxon>Fungi</taxon>
        <taxon>Dikarya</taxon>
        <taxon>Basidiomycota</taxon>
        <taxon>Agaricomycotina</taxon>
        <taxon>Agaricomycetes</taxon>
        <taxon>Cantharellales</taxon>
        <taxon>Ceratobasidiaceae</taxon>
        <taxon>Rhizoctonia</taxon>
        <taxon>Rhizoctonia solani AG-1</taxon>
    </lineage>
</organism>
<reference evidence="1 2" key="1">
    <citation type="journal article" date="2013" name="Nat. Commun.">
        <title>The evolution and pathogenic mechanisms of the rice sheath blight pathogen.</title>
        <authorList>
            <person name="Zheng A."/>
            <person name="Lin R."/>
            <person name="Xu L."/>
            <person name="Qin P."/>
            <person name="Tang C."/>
            <person name="Ai P."/>
            <person name="Zhang D."/>
            <person name="Liu Y."/>
            <person name="Sun Z."/>
            <person name="Feng H."/>
            <person name="Wang Y."/>
            <person name="Chen Y."/>
            <person name="Liang X."/>
            <person name="Fu R."/>
            <person name="Li Q."/>
            <person name="Zhang J."/>
            <person name="Yu X."/>
            <person name="Xie Z."/>
            <person name="Ding L."/>
            <person name="Guan P."/>
            <person name="Tang J."/>
            <person name="Liang Y."/>
            <person name="Wang S."/>
            <person name="Deng Q."/>
            <person name="Li S."/>
            <person name="Zhu J."/>
            <person name="Wang L."/>
            <person name="Liu H."/>
            <person name="Li P."/>
        </authorList>
    </citation>
    <scope>NUCLEOTIDE SEQUENCE [LARGE SCALE GENOMIC DNA]</scope>
    <source>
        <strain evidence="2">AG-1 IA</strain>
    </source>
</reference>
<sequence length="239" mass="26943">MVFGCALGYSLLRRAFTSGQLLVFFPQTLGIRDLELELFVMYDTPTALVLGLAPLVKYACNGECDPTSHGFQSVHGVPIPLVEIILQVSSWRAGFIVAQNDWQILESCVMRWQAPRLLTREKCTRINTEMFAVQEGQRYMKLVDIYMVCRILSAALELAQIIQLGESATGPWAGLGTRQEYQRSIIREKLRSMEGRRVWLFRGWEFGRVLDHLWQGAGAGGAPITWGDYIQSKCAVLPL</sequence>
<dbReference type="Proteomes" id="UP000011668">
    <property type="component" value="Unassembled WGS sequence"/>
</dbReference>
<comment type="caution">
    <text evidence="1">The sequence shown here is derived from an EMBL/GenBank/DDBJ whole genome shotgun (WGS) entry which is preliminary data.</text>
</comment>
<evidence type="ECO:0008006" key="3">
    <source>
        <dbReference type="Google" id="ProtNLM"/>
    </source>
</evidence>
<evidence type="ECO:0000313" key="2">
    <source>
        <dbReference type="Proteomes" id="UP000011668"/>
    </source>
</evidence>
<name>L8WFD0_THACA</name>
<gene>
    <name evidence="1" type="ORF">AG1IA_09091</name>
</gene>
<evidence type="ECO:0000313" key="1">
    <source>
        <dbReference type="EMBL" id="ELU36876.1"/>
    </source>
</evidence>
<proteinExistence type="predicted"/>
<dbReference type="OrthoDB" id="3222349at2759"/>